<evidence type="ECO:0000313" key="2">
    <source>
        <dbReference type="EMBL" id="KAG2940615.1"/>
    </source>
</evidence>
<dbReference type="Gene3D" id="3.30.420.10">
    <property type="entry name" value="Ribonuclease H-like superfamily/Ribonuclease H"/>
    <property type="match status" value="1"/>
</dbReference>
<dbReference type="EMBL" id="RCMI01000036">
    <property type="protein sequence ID" value="KAG2940615.1"/>
    <property type="molecule type" value="Genomic_DNA"/>
</dbReference>
<protein>
    <recommendedName>
        <fullName evidence="1">RNase H type-1 domain-containing protein</fullName>
    </recommendedName>
</protein>
<feature type="domain" description="RNase H type-1" evidence="1">
    <location>
        <begin position="371"/>
        <end position="509"/>
    </location>
</feature>
<proteinExistence type="predicted"/>
<evidence type="ECO:0000313" key="3">
    <source>
        <dbReference type="Proteomes" id="UP000774804"/>
    </source>
</evidence>
<dbReference type="SUPFAM" id="SSF53098">
    <property type="entry name" value="Ribonuclease H-like"/>
    <property type="match status" value="1"/>
</dbReference>
<gene>
    <name evidence="2" type="ORF">PC115_g2461</name>
</gene>
<dbReference type="Pfam" id="PF13456">
    <property type="entry name" value="RVT_3"/>
    <property type="match status" value="1"/>
</dbReference>
<dbReference type="Proteomes" id="UP000774804">
    <property type="component" value="Unassembled WGS sequence"/>
</dbReference>
<reference evidence="2" key="1">
    <citation type="submission" date="2018-10" db="EMBL/GenBank/DDBJ databases">
        <title>Effector identification in a new, highly contiguous assembly of the strawberry crown rot pathogen Phytophthora cactorum.</title>
        <authorList>
            <person name="Armitage A.D."/>
            <person name="Nellist C.F."/>
            <person name="Bates H."/>
            <person name="Vickerstaff R.J."/>
            <person name="Harrison R.J."/>
        </authorList>
    </citation>
    <scope>NUCLEOTIDE SEQUENCE</scope>
    <source>
        <strain evidence="2">4032</strain>
    </source>
</reference>
<dbReference type="GO" id="GO:0003676">
    <property type="term" value="F:nucleic acid binding"/>
    <property type="evidence" value="ECO:0007669"/>
    <property type="project" value="InterPro"/>
</dbReference>
<comment type="caution">
    <text evidence="2">The sequence shown here is derived from an EMBL/GenBank/DDBJ whole genome shotgun (WGS) entry which is preliminary data.</text>
</comment>
<dbReference type="VEuPathDB" id="FungiDB:PC110_g3833"/>
<dbReference type="PANTHER" id="PTHR47723">
    <property type="entry name" value="OS05G0353850 PROTEIN"/>
    <property type="match status" value="1"/>
</dbReference>
<dbReference type="AlphaFoldDB" id="A0A8T1DHT9"/>
<dbReference type="PROSITE" id="PS50879">
    <property type="entry name" value="RNASE_H_1"/>
    <property type="match status" value="1"/>
</dbReference>
<accession>A0A8T1DHT9</accession>
<dbReference type="InterPro" id="IPR053151">
    <property type="entry name" value="RNase_H-like"/>
</dbReference>
<organism evidence="2 3">
    <name type="scientific">Phytophthora cactorum</name>
    <dbReference type="NCBI Taxonomy" id="29920"/>
    <lineage>
        <taxon>Eukaryota</taxon>
        <taxon>Sar</taxon>
        <taxon>Stramenopiles</taxon>
        <taxon>Oomycota</taxon>
        <taxon>Peronosporomycetes</taxon>
        <taxon>Peronosporales</taxon>
        <taxon>Peronosporaceae</taxon>
        <taxon>Phytophthora</taxon>
    </lineage>
</organism>
<evidence type="ECO:0000259" key="1">
    <source>
        <dbReference type="PROSITE" id="PS50879"/>
    </source>
</evidence>
<dbReference type="GO" id="GO:0004523">
    <property type="term" value="F:RNA-DNA hybrid ribonuclease activity"/>
    <property type="evidence" value="ECO:0007669"/>
    <property type="project" value="InterPro"/>
</dbReference>
<dbReference type="CDD" id="cd09279">
    <property type="entry name" value="RNase_HI_like"/>
    <property type="match status" value="1"/>
</dbReference>
<dbReference type="PANTHER" id="PTHR47723:SF19">
    <property type="entry name" value="POLYNUCLEOTIDYL TRANSFERASE, RIBONUCLEASE H-LIKE SUPERFAMILY PROTEIN"/>
    <property type="match status" value="1"/>
</dbReference>
<name>A0A8T1DHT9_9STRA</name>
<dbReference type="InterPro" id="IPR012337">
    <property type="entry name" value="RNaseH-like_sf"/>
</dbReference>
<dbReference type="InterPro" id="IPR002156">
    <property type="entry name" value="RNaseH_domain"/>
</dbReference>
<dbReference type="InterPro" id="IPR036397">
    <property type="entry name" value="RNaseH_sf"/>
</dbReference>
<sequence length="559" mass="62334">MQYFLSELTRRAGLSLPDLVRLARGETAEDSRPNKALDPSTYERLLVGFPQQELLVRIDREGFRARWLQASPPQSRWPRNHWSAMTSDHLVVGRIREGEEIGAYIVIDVDVFSRGVHVSPFGAIAKKESQADAIRLIHDLSTPTGCCPNDLTETSSLLPVKCEHVSALAARIELLQMRFPNLRILMLKGDVHGAFRHLRHHAADVRWMGGPLPDRSAGVIDLSAPFGWAGSPALYAVFGRAIPPPIHESKLDMSGGDYTTTNIPTELKSKISSRRVYPNYWTIAGGWEPCNTCMRLGGGVWRVAHFDTSNDVSSAHHEAQLQVRLKHSYERARLHIHATIHGVHMSRAASIVRSLLTRPWVPTLTEVSPSSPWRYLLLFDGGSRGNPGPGGSGAVVVDLGQTATQVKVCWFAGMSYTDKATTNNDAENMGLLSGLRACVKYNWSPLNIVGDSQLIIRQRTRRKAPLARYLPTIFWKCRRLTGKLKLLTWQHHRREFNKAADALANVAMDQTKSCQFDPSSRLTLESRWKEALEHASTDIAHWTARNSMEDPSGSENGTV</sequence>